<dbReference type="Gene3D" id="2.30.330.10">
    <property type="entry name" value="SpoA-like"/>
    <property type="match status" value="1"/>
</dbReference>
<sequence length="372" mass="39665">MDDTVQAEAAGQEAPQPPSDIKHRLLRPLPPEAIAPQITPSRALRLAATRAAEQSLRLAVTVLGVAEDLLSVEELQDRLEEGHLIFGCQSGESSAWSGFCAMDSEMRCAVVEMQTLGRLRSEAAPERPITVSDAALAAPVMQRLLAEVLLTTCGTALDGWVEGHVLAQRLSSPRIVGMVLPEDRYRLVRITLDLGTAGRQGELLLALPRQATSAEVPESPVRCGWTESLRSEVMASPAEMVAVLHRMRLPLDQVQQFAIGAVIPLHGTTVSSVRLEAAEAQLVARGRLGQSGGMRALRIQMPEAPVMSDGLGRSGAPEEDWLSGDSHAPEVGALAVGADMPEDGPDTEAAETEEDAMPVFAAMADFDPLAED</sequence>
<dbReference type="AlphaFoldDB" id="A0A318SW02"/>
<name>A0A318SW02_9RHOB</name>
<dbReference type="EMBL" id="QJTE01000001">
    <property type="protein sequence ID" value="PYE86030.1"/>
    <property type="molecule type" value="Genomic_DNA"/>
</dbReference>
<evidence type="ECO:0000256" key="1">
    <source>
        <dbReference type="SAM" id="MobiDB-lite"/>
    </source>
</evidence>
<feature type="compositionally biased region" description="Acidic residues" evidence="1">
    <location>
        <begin position="340"/>
        <end position="356"/>
    </location>
</feature>
<organism evidence="3 4">
    <name type="scientific">Pseudoroseicyclus aestuarii</name>
    <dbReference type="NCBI Taxonomy" id="1795041"/>
    <lineage>
        <taxon>Bacteria</taxon>
        <taxon>Pseudomonadati</taxon>
        <taxon>Pseudomonadota</taxon>
        <taxon>Alphaproteobacteria</taxon>
        <taxon>Rhodobacterales</taxon>
        <taxon>Paracoccaceae</taxon>
        <taxon>Pseudoroseicyclus</taxon>
    </lineage>
</organism>
<dbReference type="InterPro" id="IPR001543">
    <property type="entry name" value="FliN-like_C"/>
</dbReference>
<dbReference type="OrthoDB" id="7824563at2"/>
<dbReference type="Pfam" id="PF01052">
    <property type="entry name" value="FliMN_C"/>
    <property type="match status" value="1"/>
</dbReference>
<feature type="region of interest" description="Disordered" evidence="1">
    <location>
        <begin position="1"/>
        <end position="24"/>
    </location>
</feature>
<keyword evidence="3" id="KW-0969">Cilium</keyword>
<evidence type="ECO:0000313" key="3">
    <source>
        <dbReference type="EMBL" id="PYE86030.1"/>
    </source>
</evidence>
<reference evidence="3 4" key="1">
    <citation type="submission" date="2018-06" db="EMBL/GenBank/DDBJ databases">
        <title>Genomic Encyclopedia of Type Strains, Phase III (KMG-III): the genomes of soil and plant-associated and newly described type strains.</title>
        <authorList>
            <person name="Whitman W."/>
        </authorList>
    </citation>
    <scope>NUCLEOTIDE SEQUENCE [LARGE SCALE GENOMIC DNA]</scope>
    <source>
        <strain evidence="3 4">CECT 9025</strain>
    </source>
</reference>
<keyword evidence="3" id="KW-0282">Flagellum</keyword>
<dbReference type="Proteomes" id="UP000248311">
    <property type="component" value="Unassembled WGS sequence"/>
</dbReference>
<feature type="compositionally biased region" description="Low complexity" evidence="1">
    <location>
        <begin position="1"/>
        <end position="14"/>
    </location>
</feature>
<evidence type="ECO:0000313" key="4">
    <source>
        <dbReference type="Proteomes" id="UP000248311"/>
    </source>
</evidence>
<keyword evidence="3" id="KW-0966">Cell projection</keyword>
<dbReference type="RefSeq" id="WP_146227405.1">
    <property type="nucleotide sequence ID" value="NZ_QJTE01000001.1"/>
</dbReference>
<proteinExistence type="predicted"/>
<evidence type="ECO:0000259" key="2">
    <source>
        <dbReference type="Pfam" id="PF01052"/>
    </source>
</evidence>
<dbReference type="SUPFAM" id="SSF101801">
    <property type="entry name" value="Surface presentation of antigens (SPOA)"/>
    <property type="match status" value="1"/>
</dbReference>
<comment type="caution">
    <text evidence="3">The sequence shown here is derived from an EMBL/GenBank/DDBJ whole genome shotgun (WGS) entry which is preliminary data.</text>
</comment>
<keyword evidence="4" id="KW-1185">Reference proteome</keyword>
<gene>
    <name evidence="3" type="ORF">DFP88_101705</name>
</gene>
<feature type="region of interest" description="Disordered" evidence="1">
    <location>
        <begin position="306"/>
        <end position="357"/>
    </location>
</feature>
<protein>
    <submittedName>
        <fullName evidence="3">Flagellar motor switch protein FliM</fullName>
    </submittedName>
</protein>
<accession>A0A318SW02</accession>
<dbReference type="InterPro" id="IPR036429">
    <property type="entry name" value="SpoA-like_sf"/>
</dbReference>
<feature type="domain" description="Flagellar motor switch protein FliN-like C-terminal" evidence="2">
    <location>
        <begin position="232"/>
        <end position="300"/>
    </location>
</feature>